<gene>
    <name evidence="2" type="ORF">WMO62_05015</name>
</gene>
<comment type="caution">
    <text evidence="2">The sequence shown here is derived from an EMBL/GenBank/DDBJ whole genome shotgun (WGS) entry which is preliminary data.</text>
</comment>
<feature type="signal peptide" evidence="1">
    <location>
        <begin position="1"/>
        <end position="22"/>
    </location>
</feature>
<dbReference type="EMBL" id="JBBMFC010000006">
    <property type="protein sequence ID" value="MEQ2578207.1"/>
    <property type="molecule type" value="Genomic_DNA"/>
</dbReference>
<evidence type="ECO:0000256" key="1">
    <source>
        <dbReference type="SAM" id="SignalP"/>
    </source>
</evidence>
<proteinExistence type="predicted"/>
<keyword evidence="1" id="KW-0732">Signal</keyword>
<evidence type="ECO:0008006" key="4">
    <source>
        <dbReference type="Google" id="ProtNLM"/>
    </source>
</evidence>
<dbReference type="PROSITE" id="PS51257">
    <property type="entry name" value="PROKAR_LIPOPROTEIN"/>
    <property type="match status" value="1"/>
</dbReference>
<dbReference type="Proteomes" id="UP001470288">
    <property type="component" value="Unassembled WGS sequence"/>
</dbReference>
<sequence>MKSFTRKTVLFLILAFSLVTIGCGKDTPKAAESDQRELLNNASTLTVTGDLDDIVLDSDLIADGTVAGRIVERGFFNTKWTITSGGEPWFYISYPKEKWIYNMEGVNSGNTYGYYDMDDNCLGYAQEQLLESDTLERDYYIVFLDAEGNIARDYLATEKGNYLMDFDGNKIGEGKAELEGFFSDDYVVTVSTDEGTEVDLKDKLALCLRLDFYFMSDYSD</sequence>
<evidence type="ECO:0000313" key="2">
    <source>
        <dbReference type="EMBL" id="MEQ2578207.1"/>
    </source>
</evidence>
<protein>
    <recommendedName>
        <fullName evidence="4">Lipoprotein</fullName>
    </recommendedName>
</protein>
<reference evidence="2 3" key="1">
    <citation type="submission" date="2024-03" db="EMBL/GenBank/DDBJ databases">
        <title>Human intestinal bacterial collection.</title>
        <authorList>
            <person name="Pauvert C."/>
            <person name="Hitch T.C.A."/>
            <person name="Clavel T."/>
        </authorList>
    </citation>
    <scope>NUCLEOTIDE SEQUENCE [LARGE SCALE GENOMIC DNA]</scope>
    <source>
        <strain evidence="2 3">CLA-AA-H78B</strain>
    </source>
</reference>
<accession>A0ABV1HZ46</accession>
<dbReference type="RefSeq" id="WP_349144019.1">
    <property type="nucleotide sequence ID" value="NZ_JBBMFC010000006.1"/>
</dbReference>
<keyword evidence="3" id="KW-1185">Reference proteome</keyword>
<name>A0ABV1HZ46_9FIRM</name>
<feature type="chain" id="PRO_5046946895" description="Lipoprotein" evidence="1">
    <location>
        <begin position="23"/>
        <end position="220"/>
    </location>
</feature>
<organism evidence="2 3">
    <name type="scientific">Hominiventricola aquisgranensis</name>
    <dbReference type="NCBI Taxonomy" id="3133164"/>
    <lineage>
        <taxon>Bacteria</taxon>
        <taxon>Bacillati</taxon>
        <taxon>Bacillota</taxon>
        <taxon>Clostridia</taxon>
        <taxon>Lachnospirales</taxon>
        <taxon>Lachnospiraceae</taxon>
        <taxon>Hominiventricola</taxon>
    </lineage>
</organism>
<evidence type="ECO:0000313" key="3">
    <source>
        <dbReference type="Proteomes" id="UP001470288"/>
    </source>
</evidence>